<organism evidence="4 5">
    <name type="scientific">Lactobacillus taiwanensis</name>
    <dbReference type="NCBI Taxonomy" id="508451"/>
    <lineage>
        <taxon>Bacteria</taxon>
        <taxon>Bacillati</taxon>
        <taxon>Bacillota</taxon>
        <taxon>Bacilli</taxon>
        <taxon>Lactobacillales</taxon>
        <taxon>Lactobacillaceae</taxon>
        <taxon>Lactobacillus</taxon>
    </lineage>
</organism>
<evidence type="ECO:0000259" key="3">
    <source>
        <dbReference type="Pfam" id="PF00535"/>
    </source>
</evidence>
<dbReference type="PANTHER" id="PTHR22916">
    <property type="entry name" value="GLYCOSYLTRANSFERASE"/>
    <property type="match status" value="1"/>
</dbReference>
<reference evidence="4 5" key="2">
    <citation type="submission" date="2017-09" db="EMBL/GenBank/DDBJ databases">
        <title>Tripartite evolution among Lactobacillus johnsonii, Lactobacillus taiwanensis, Lactobacillus reuteri and their rodent host.</title>
        <authorList>
            <person name="Wang T."/>
            <person name="Knowles S."/>
            <person name="Cheng C."/>
        </authorList>
    </citation>
    <scope>NUCLEOTIDE SEQUENCE [LARGE SCALE GENOMIC DNA]</scope>
    <source>
        <strain evidence="4 5">609q</strain>
    </source>
</reference>
<evidence type="ECO:0000256" key="2">
    <source>
        <dbReference type="ARBA" id="ARBA00022679"/>
    </source>
</evidence>
<dbReference type="EMBL" id="NGNX01000010">
    <property type="protein sequence ID" value="OYR92486.1"/>
    <property type="molecule type" value="Genomic_DNA"/>
</dbReference>
<comment type="caution">
    <text evidence="4">The sequence shown here is derived from an EMBL/GenBank/DDBJ whole genome shotgun (WGS) entry which is preliminary data.</text>
</comment>
<proteinExistence type="predicted"/>
<dbReference type="Pfam" id="PF00535">
    <property type="entry name" value="Glycos_transf_2"/>
    <property type="match status" value="1"/>
</dbReference>
<dbReference type="SUPFAM" id="SSF53448">
    <property type="entry name" value="Nucleotide-diphospho-sugar transferases"/>
    <property type="match status" value="1"/>
</dbReference>
<feature type="domain" description="Glycosyltransferase 2-like" evidence="3">
    <location>
        <begin position="5"/>
        <end position="176"/>
    </location>
</feature>
<evidence type="ECO:0000313" key="4">
    <source>
        <dbReference type="EMBL" id="OYR92486.1"/>
    </source>
</evidence>
<dbReference type="InterPro" id="IPR029044">
    <property type="entry name" value="Nucleotide-diphossugar_trans"/>
</dbReference>
<dbReference type="AlphaFoldDB" id="A0A256LHF4"/>
<dbReference type="GO" id="GO:0016757">
    <property type="term" value="F:glycosyltransferase activity"/>
    <property type="evidence" value="ECO:0007669"/>
    <property type="project" value="UniProtKB-KW"/>
</dbReference>
<evidence type="ECO:0000256" key="1">
    <source>
        <dbReference type="ARBA" id="ARBA00022676"/>
    </source>
</evidence>
<evidence type="ECO:0000313" key="5">
    <source>
        <dbReference type="Proteomes" id="UP000215828"/>
    </source>
</evidence>
<sequence length="292" mass="34086">MEKISVIIPVYNDEEYLAQCLDSVLRQTYSNLEIILVDDGSTDSTPELCEKYREKYANIRILHKKNGGVGSSRNAGLEMATGEYVLFVDHDDLLSETHIEELYKLLKKNDADIAVGNFNHFIEEKRAYGIWLKEDDYFEKTYTPEEWFTVEYETVPYNMSIIFAVPWAKLYKKSLFENIVYPINARVEDDLTTWKIYLLADKIAYMNKAIYTHRIFENSVSAQANKTAVFPLEAVEERISMLSQLGFDITREIGAYRYRLQICIDTALKDGDYLKYRNAKQKMAILKKYKKI</sequence>
<keyword evidence="1" id="KW-0328">Glycosyltransferase</keyword>
<dbReference type="CDD" id="cd00761">
    <property type="entry name" value="Glyco_tranf_GTA_type"/>
    <property type="match status" value="1"/>
</dbReference>
<dbReference type="Proteomes" id="UP000215828">
    <property type="component" value="Unassembled WGS sequence"/>
</dbReference>
<accession>A0A256LHF4</accession>
<gene>
    <name evidence="4" type="ORF">CBF70_03230</name>
</gene>
<dbReference type="PANTHER" id="PTHR22916:SF51">
    <property type="entry name" value="GLYCOSYLTRANSFERASE EPSH-RELATED"/>
    <property type="match status" value="1"/>
</dbReference>
<name>A0A256LHF4_9LACO</name>
<dbReference type="InterPro" id="IPR001173">
    <property type="entry name" value="Glyco_trans_2-like"/>
</dbReference>
<dbReference type="RefSeq" id="WP_094516788.1">
    <property type="nucleotide sequence ID" value="NZ_CANOTI010000002.1"/>
</dbReference>
<dbReference type="Gene3D" id="3.90.550.10">
    <property type="entry name" value="Spore Coat Polysaccharide Biosynthesis Protein SpsA, Chain A"/>
    <property type="match status" value="1"/>
</dbReference>
<keyword evidence="2 4" id="KW-0808">Transferase</keyword>
<protein>
    <submittedName>
        <fullName evidence="4">Glycosyl transferase</fullName>
    </submittedName>
</protein>
<reference evidence="4 5" key="1">
    <citation type="submission" date="2017-04" db="EMBL/GenBank/DDBJ databases">
        <authorList>
            <person name="Afonso C.L."/>
            <person name="Miller P.J."/>
            <person name="Scott M.A."/>
            <person name="Spackman E."/>
            <person name="Goraichik I."/>
            <person name="Dimitrov K.M."/>
            <person name="Suarez D.L."/>
            <person name="Swayne D.E."/>
        </authorList>
    </citation>
    <scope>NUCLEOTIDE SEQUENCE [LARGE SCALE GENOMIC DNA]</scope>
    <source>
        <strain evidence="4 5">609q</strain>
    </source>
</reference>